<proteinExistence type="predicted"/>
<accession>A0A251TH99</accession>
<dbReference type="AlphaFoldDB" id="A0A251TH99"/>
<name>A0A251TH99_HELAN</name>
<keyword evidence="2" id="KW-1185">Reference proteome</keyword>
<evidence type="ECO:0000313" key="1">
    <source>
        <dbReference type="EMBL" id="OTG09946.1"/>
    </source>
</evidence>
<reference evidence="2" key="1">
    <citation type="journal article" date="2017" name="Nature">
        <title>The sunflower genome provides insights into oil metabolism, flowering and Asterid evolution.</title>
        <authorList>
            <person name="Badouin H."/>
            <person name="Gouzy J."/>
            <person name="Grassa C.J."/>
            <person name="Murat F."/>
            <person name="Staton S.E."/>
            <person name="Cottret L."/>
            <person name="Lelandais-Briere C."/>
            <person name="Owens G.L."/>
            <person name="Carrere S."/>
            <person name="Mayjonade B."/>
            <person name="Legrand L."/>
            <person name="Gill N."/>
            <person name="Kane N.C."/>
            <person name="Bowers J.E."/>
            <person name="Hubner S."/>
            <person name="Bellec A."/>
            <person name="Berard A."/>
            <person name="Berges H."/>
            <person name="Blanchet N."/>
            <person name="Boniface M.C."/>
            <person name="Brunel D."/>
            <person name="Catrice O."/>
            <person name="Chaidir N."/>
            <person name="Claudel C."/>
            <person name="Donnadieu C."/>
            <person name="Faraut T."/>
            <person name="Fievet G."/>
            <person name="Helmstetter N."/>
            <person name="King M."/>
            <person name="Knapp S.J."/>
            <person name="Lai Z."/>
            <person name="Le Paslier M.C."/>
            <person name="Lippi Y."/>
            <person name="Lorenzon L."/>
            <person name="Mandel J.R."/>
            <person name="Marage G."/>
            <person name="Marchand G."/>
            <person name="Marquand E."/>
            <person name="Bret-Mestries E."/>
            <person name="Morien E."/>
            <person name="Nambeesan S."/>
            <person name="Nguyen T."/>
            <person name="Pegot-Espagnet P."/>
            <person name="Pouilly N."/>
            <person name="Raftis F."/>
            <person name="Sallet E."/>
            <person name="Schiex T."/>
            <person name="Thomas J."/>
            <person name="Vandecasteele C."/>
            <person name="Vares D."/>
            <person name="Vear F."/>
            <person name="Vautrin S."/>
            <person name="Crespi M."/>
            <person name="Mangin B."/>
            <person name="Burke J.M."/>
            <person name="Salse J."/>
            <person name="Munos S."/>
            <person name="Vincourt P."/>
            <person name="Rieseberg L.H."/>
            <person name="Langlade N.B."/>
        </authorList>
    </citation>
    <scope>NUCLEOTIDE SEQUENCE [LARGE SCALE GENOMIC DNA]</scope>
    <source>
        <strain evidence="2">cv. SF193</strain>
    </source>
</reference>
<protein>
    <submittedName>
        <fullName evidence="1">Uncharacterized protein</fullName>
    </submittedName>
</protein>
<evidence type="ECO:0000313" key="2">
    <source>
        <dbReference type="Proteomes" id="UP000215914"/>
    </source>
</evidence>
<dbReference type="InParanoid" id="A0A251TH99"/>
<sequence length="72" mass="8406">MSVDTTAPTFAATGLLFTNRYQNYFLLPYKLCFVIFTATTRRDSHLELLSLVRIAFFHCSTQRRWQLSIIQA</sequence>
<gene>
    <name evidence="1" type="ORF">HannXRQ_Chr10g0282131</name>
</gene>
<organism evidence="1 2">
    <name type="scientific">Helianthus annuus</name>
    <name type="common">Common sunflower</name>
    <dbReference type="NCBI Taxonomy" id="4232"/>
    <lineage>
        <taxon>Eukaryota</taxon>
        <taxon>Viridiplantae</taxon>
        <taxon>Streptophyta</taxon>
        <taxon>Embryophyta</taxon>
        <taxon>Tracheophyta</taxon>
        <taxon>Spermatophyta</taxon>
        <taxon>Magnoliopsida</taxon>
        <taxon>eudicotyledons</taxon>
        <taxon>Gunneridae</taxon>
        <taxon>Pentapetalae</taxon>
        <taxon>asterids</taxon>
        <taxon>campanulids</taxon>
        <taxon>Asterales</taxon>
        <taxon>Asteraceae</taxon>
        <taxon>Asteroideae</taxon>
        <taxon>Heliantheae alliance</taxon>
        <taxon>Heliantheae</taxon>
        <taxon>Helianthus</taxon>
    </lineage>
</organism>
<dbReference type="EMBL" id="CM007899">
    <property type="protein sequence ID" value="OTG09946.1"/>
    <property type="molecule type" value="Genomic_DNA"/>
</dbReference>
<dbReference type="Proteomes" id="UP000215914">
    <property type="component" value="Chromosome 10"/>
</dbReference>